<protein>
    <submittedName>
        <fullName evidence="2">HD domain-containing protein</fullName>
    </submittedName>
</protein>
<evidence type="ECO:0000259" key="1">
    <source>
        <dbReference type="PROSITE" id="PS51832"/>
    </source>
</evidence>
<name>A0AAW9N5H3_9BACI</name>
<dbReference type="EMBL" id="JARNBH010000002">
    <property type="protein sequence ID" value="MEC0271850.1"/>
    <property type="molecule type" value="Genomic_DNA"/>
</dbReference>
<dbReference type="Pfam" id="PF13487">
    <property type="entry name" value="HD_5"/>
    <property type="match status" value="1"/>
</dbReference>
<organism evidence="2 3">
    <name type="scientific">Peribacillus castrilensis</name>
    <dbReference type="NCBI Taxonomy" id="2897690"/>
    <lineage>
        <taxon>Bacteria</taxon>
        <taxon>Bacillati</taxon>
        <taxon>Bacillota</taxon>
        <taxon>Bacilli</taxon>
        <taxon>Bacillales</taxon>
        <taxon>Bacillaceae</taxon>
        <taxon>Peribacillus</taxon>
    </lineage>
</organism>
<sequence>MIETTQELICNLYKHCKVTTCHSFRVANDLCGFGRYLGIENQEFLFILGALHDIGKLEIPQQLLNKKERLTELEYDEIMHHTVYGAKIVQSIPKFPSEFSGVILFHHENFDGSGYYGKKGKNIPLLSRIIRIIDSYDTMLYGRIYQNPKDQYQIIQEIKSLSDIHYDKDLALSYTNFLETKAFQLLL</sequence>
<accession>A0AAW9N5H3</accession>
<dbReference type="AlphaFoldDB" id="A0AAW9N5H3"/>
<dbReference type="InterPro" id="IPR003607">
    <property type="entry name" value="HD/PDEase_dom"/>
</dbReference>
<dbReference type="Proteomes" id="UP001307168">
    <property type="component" value="Unassembled WGS sequence"/>
</dbReference>
<dbReference type="SUPFAM" id="SSF109604">
    <property type="entry name" value="HD-domain/PDEase-like"/>
    <property type="match status" value="1"/>
</dbReference>
<comment type="caution">
    <text evidence="2">The sequence shown here is derived from an EMBL/GenBank/DDBJ whole genome shotgun (WGS) entry which is preliminary data.</text>
</comment>
<keyword evidence="3" id="KW-1185">Reference proteome</keyword>
<dbReference type="Gene3D" id="1.10.3210.10">
    <property type="entry name" value="Hypothetical protein af1432"/>
    <property type="match status" value="1"/>
</dbReference>
<feature type="domain" description="HD-GYP" evidence="1">
    <location>
        <begin position="1"/>
        <end position="187"/>
    </location>
</feature>
<dbReference type="PROSITE" id="PS51832">
    <property type="entry name" value="HD_GYP"/>
    <property type="match status" value="1"/>
</dbReference>
<evidence type="ECO:0000313" key="3">
    <source>
        <dbReference type="Proteomes" id="UP001307168"/>
    </source>
</evidence>
<dbReference type="PANTHER" id="PTHR43155:SF2">
    <property type="entry name" value="CYCLIC DI-GMP PHOSPHODIESTERASE PA4108"/>
    <property type="match status" value="1"/>
</dbReference>
<evidence type="ECO:0000313" key="2">
    <source>
        <dbReference type="EMBL" id="MEC0271850.1"/>
    </source>
</evidence>
<dbReference type="RefSeq" id="WP_367405991.1">
    <property type="nucleotide sequence ID" value="NZ_JARNBH010000002.1"/>
</dbReference>
<dbReference type="InterPro" id="IPR006675">
    <property type="entry name" value="HDIG_dom"/>
</dbReference>
<gene>
    <name evidence="2" type="ORF">P4706_01975</name>
</gene>
<dbReference type="PANTHER" id="PTHR43155">
    <property type="entry name" value="CYCLIC DI-GMP PHOSPHODIESTERASE PA4108-RELATED"/>
    <property type="match status" value="1"/>
</dbReference>
<dbReference type="CDD" id="cd00077">
    <property type="entry name" value="HDc"/>
    <property type="match status" value="1"/>
</dbReference>
<reference evidence="2 3" key="1">
    <citation type="submission" date="2023-03" db="EMBL/GenBank/DDBJ databases">
        <title>Bacillus Genome Sequencing.</title>
        <authorList>
            <person name="Dunlap C."/>
        </authorList>
    </citation>
    <scope>NUCLEOTIDE SEQUENCE [LARGE SCALE GENOMIC DNA]</scope>
    <source>
        <strain evidence="2 3">B-41290</strain>
    </source>
</reference>
<dbReference type="NCBIfam" id="TIGR00277">
    <property type="entry name" value="HDIG"/>
    <property type="match status" value="1"/>
</dbReference>
<proteinExistence type="predicted"/>
<dbReference type="InterPro" id="IPR037522">
    <property type="entry name" value="HD_GYP_dom"/>
</dbReference>